<dbReference type="InterPro" id="IPR027443">
    <property type="entry name" value="IPNS-like_sf"/>
</dbReference>
<dbReference type="EMBL" id="BKCP01004224">
    <property type="protein sequence ID" value="GER29740.1"/>
    <property type="molecule type" value="Genomic_DNA"/>
</dbReference>
<dbReference type="AlphaFoldDB" id="A0A5A7PAG6"/>
<dbReference type="OrthoDB" id="438224at2759"/>
<reference evidence="2" key="1">
    <citation type="journal article" date="2019" name="Curr. Biol.">
        <title>Genome Sequence of Striga asiatica Provides Insight into the Evolution of Plant Parasitism.</title>
        <authorList>
            <person name="Yoshida S."/>
            <person name="Kim S."/>
            <person name="Wafula E.K."/>
            <person name="Tanskanen J."/>
            <person name="Kim Y.M."/>
            <person name="Honaas L."/>
            <person name="Yang Z."/>
            <person name="Spallek T."/>
            <person name="Conn C.E."/>
            <person name="Ichihashi Y."/>
            <person name="Cheong K."/>
            <person name="Cui S."/>
            <person name="Der J.P."/>
            <person name="Gundlach H."/>
            <person name="Jiao Y."/>
            <person name="Hori C."/>
            <person name="Ishida J.K."/>
            <person name="Kasahara H."/>
            <person name="Kiba T."/>
            <person name="Kim M.S."/>
            <person name="Koo N."/>
            <person name="Laohavisit A."/>
            <person name="Lee Y.H."/>
            <person name="Lumba S."/>
            <person name="McCourt P."/>
            <person name="Mortimer J.C."/>
            <person name="Mutuku J.M."/>
            <person name="Nomura T."/>
            <person name="Sasaki-Sekimoto Y."/>
            <person name="Seto Y."/>
            <person name="Wang Y."/>
            <person name="Wakatake T."/>
            <person name="Sakakibara H."/>
            <person name="Demura T."/>
            <person name="Yamaguchi S."/>
            <person name="Yoneyama K."/>
            <person name="Manabe R.I."/>
            <person name="Nelson D.C."/>
            <person name="Schulman A.H."/>
            <person name="Timko M.P."/>
            <person name="dePamphilis C.W."/>
            <person name="Choi D."/>
            <person name="Shirasu K."/>
        </authorList>
    </citation>
    <scope>NUCLEOTIDE SEQUENCE [LARGE SCALE GENOMIC DNA]</scope>
    <source>
        <strain evidence="2">cv. UVA1</strain>
    </source>
</reference>
<dbReference type="Proteomes" id="UP000325081">
    <property type="component" value="Unassembled WGS sequence"/>
</dbReference>
<keyword evidence="2" id="KW-1185">Reference proteome</keyword>
<organism evidence="1 2">
    <name type="scientific">Striga asiatica</name>
    <name type="common">Asiatic witchweed</name>
    <name type="synonym">Buchnera asiatica</name>
    <dbReference type="NCBI Taxonomy" id="4170"/>
    <lineage>
        <taxon>Eukaryota</taxon>
        <taxon>Viridiplantae</taxon>
        <taxon>Streptophyta</taxon>
        <taxon>Embryophyta</taxon>
        <taxon>Tracheophyta</taxon>
        <taxon>Spermatophyta</taxon>
        <taxon>Magnoliopsida</taxon>
        <taxon>eudicotyledons</taxon>
        <taxon>Gunneridae</taxon>
        <taxon>Pentapetalae</taxon>
        <taxon>asterids</taxon>
        <taxon>lamiids</taxon>
        <taxon>Lamiales</taxon>
        <taxon>Orobanchaceae</taxon>
        <taxon>Buchnereae</taxon>
        <taxon>Striga</taxon>
    </lineage>
</organism>
<gene>
    <name evidence="1" type="ORF">STAS_05629</name>
</gene>
<evidence type="ECO:0000313" key="1">
    <source>
        <dbReference type="EMBL" id="GER29740.1"/>
    </source>
</evidence>
<dbReference type="SUPFAM" id="SSF51197">
    <property type="entry name" value="Clavaminate synthase-like"/>
    <property type="match status" value="1"/>
</dbReference>
<comment type="caution">
    <text evidence="1">The sequence shown here is derived from an EMBL/GenBank/DDBJ whole genome shotgun (WGS) entry which is preliminary data.</text>
</comment>
<accession>A0A5A7PAG6</accession>
<sequence>MEETLELYQLQHCDLMSLSSDQKTATMEETQRLELVSKSIMQNLGRDGPGLLSIVGVPNAHILARKLLPLARKLALLNNDDRKKILKDHNLGSDVSLKNLDRIVSSFATQMKYDQDSNFKPINGGGEFEDLGFVFRELGFCMMQLGLSLARACDKSIGGRELEQSLLQSGSAKGRLIHYHSVSDNVAIKQAANKKKQAKSGNSNLWQQWHYDYGIFTILTSPMFIQSSGKTEQEYESPNGHSYLQIFHPDAKRVLKVKASVGSFIVQVGESADVISKGALRATLHSVCRPLEVEDLSRETFVVFLQPAWNKIFSLSEYEYPNSLFGNRDLESCDEEDKALICAEIVPPLFSRLKDGMTFAEFAKETTKQYYGNGGLQSSR</sequence>
<evidence type="ECO:0000313" key="2">
    <source>
        <dbReference type="Proteomes" id="UP000325081"/>
    </source>
</evidence>
<protein>
    <submittedName>
        <fullName evidence="1">2-oxoglutarate (2OG) and Fe(II)-dependent oxygenase superfamily protein</fullName>
    </submittedName>
</protein>
<dbReference type="Gene3D" id="2.60.120.330">
    <property type="entry name" value="B-lactam Antibiotic, Isopenicillin N Synthase, Chain"/>
    <property type="match status" value="1"/>
</dbReference>
<name>A0A5A7PAG6_STRAF</name>
<dbReference type="PANTHER" id="PTHR48253:SF2">
    <property type="entry name" value="ISOPENICILLIN N SYNTHASE-LIKE FE(2+) 2OG DIOXYGENASE DOMAIN-CONTAINING PROTEIN"/>
    <property type="match status" value="1"/>
</dbReference>
<dbReference type="PANTHER" id="PTHR48253">
    <property type="match status" value="1"/>
</dbReference>
<proteinExistence type="predicted"/>